<organism evidence="6 7">
    <name type="scientific">Caenorhabditis auriculariae</name>
    <dbReference type="NCBI Taxonomy" id="2777116"/>
    <lineage>
        <taxon>Eukaryota</taxon>
        <taxon>Metazoa</taxon>
        <taxon>Ecdysozoa</taxon>
        <taxon>Nematoda</taxon>
        <taxon>Chromadorea</taxon>
        <taxon>Rhabditida</taxon>
        <taxon>Rhabditina</taxon>
        <taxon>Rhabditomorpha</taxon>
        <taxon>Rhabditoidea</taxon>
        <taxon>Rhabditidae</taxon>
        <taxon>Peloderinae</taxon>
        <taxon>Caenorhabditis</taxon>
    </lineage>
</organism>
<feature type="region of interest" description="Disordered" evidence="4">
    <location>
        <begin position="302"/>
        <end position="429"/>
    </location>
</feature>
<accession>A0A8S1HVJ6</accession>
<evidence type="ECO:0000256" key="3">
    <source>
        <dbReference type="ARBA" id="ARBA00023319"/>
    </source>
</evidence>
<dbReference type="OrthoDB" id="5846711at2759"/>
<feature type="domain" description="Ig-like" evidence="5">
    <location>
        <begin position="454"/>
        <end position="546"/>
    </location>
</feature>
<dbReference type="InterPro" id="IPR050958">
    <property type="entry name" value="Cell_Adh-Cytoskel_Orgn"/>
</dbReference>
<feature type="compositionally biased region" description="Basic and acidic residues" evidence="4">
    <location>
        <begin position="173"/>
        <end position="182"/>
    </location>
</feature>
<dbReference type="Pfam" id="PF07679">
    <property type="entry name" value="I-set"/>
    <property type="match status" value="1"/>
</dbReference>
<feature type="compositionally biased region" description="Low complexity" evidence="4">
    <location>
        <begin position="72"/>
        <end position="86"/>
    </location>
</feature>
<dbReference type="Proteomes" id="UP000835052">
    <property type="component" value="Unassembled WGS sequence"/>
</dbReference>
<feature type="compositionally biased region" description="Low complexity" evidence="4">
    <location>
        <begin position="318"/>
        <end position="332"/>
    </location>
</feature>
<keyword evidence="2" id="KW-1015">Disulfide bond</keyword>
<dbReference type="InterPro" id="IPR013783">
    <property type="entry name" value="Ig-like_fold"/>
</dbReference>
<evidence type="ECO:0000259" key="5">
    <source>
        <dbReference type="PROSITE" id="PS50835"/>
    </source>
</evidence>
<name>A0A8S1HVJ6_9PELO</name>
<dbReference type="PROSITE" id="PS50835">
    <property type="entry name" value="IG_LIKE"/>
    <property type="match status" value="1"/>
</dbReference>
<feature type="compositionally biased region" description="Basic and acidic residues" evidence="4">
    <location>
        <begin position="120"/>
        <end position="135"/>
    </location>
</feature>
<comment type="caution">
    <text evidence="6">The sequence shown here is derived from an EMBL/GenBank/DDBJ whole genome shotgun (WGS) entry which is preliminary data.</text>
</comment>
<dbReference type="EMBL" id="CAJGYM010000148">
    <property type="protein sequence ID" value="CAD6199006.1"/>
    <property type="molecule type" value="Genomic_DNA"/>
</dbReference>
<evidence type="ECO:0000256" key="4">
    <source>
        <dbReference type="SAM" id="MobiDB-lite"/>
    </source>
</evidence>
<dbReference type="InterPro" id="IPR003599">
    <property type="entry name" value="Ig_sub"/>
</dbReference>
<proteinExistence type="predicted"/>
<feature type="region of interest" description="Disordered" evidence="4">
    <location>
        <begin position="27"/>
        <end position="182"/>
    </location>
</feature>
<reference evidence="6" key="1">
    <citation type="submission" date="2020-10" db="EMBL/GenBank/DDBJ databases">
        <authorList>
            <person name="Kikuchi T."/>
        </authorList>
    </citation>
    <scope>NUCLEOTIDE SEQUENCE</scope>
    <source>
        <strain evidence="6">NKZ352</strain>
    </source>
</reference>
<dbReference type="GO" id="GO:0005886">
    <property type="term" value="C:plasma membrane"/>
    <property type="evidence" value="ECO:0007669"/>
    <property type="project" value="TreeGrafter"/>
</dbReference>
<evidence type="ECO:0000256" key="1">
    <source>
        <dbReference type="ARBA" id="ARBA00022729"/>
    </source>
</evidence>
<dbReference type="AlphaFoldDB" id="A0A8S1HVJ6"/>
<dbReference type="Gene3D" id="2.60.40.10">
    <property type="entry name" value="Immunoglobulins"/>
    <property type="match status" value="1"/>
</dbReference>
<evidence type="ECO:0000313" key="7">
    <source>
        <dbReference type="Proteomes" id="UP000835052"/>
    </source>
</evidence>
<dbReference type="InterPro" id="IPR036179">
    <property type="entry name" value="Ig-like_dom_sf"/>
</dbReference>
<feature type="compositionally biased region" description="Basic and acidic residues" evidence="4">
    <location>
        <begin position="239"/>
        <end position="266"/>
    </location>
</feature>
<dbReference type="SMART" id="SM00409">
    <property type="entry name" value="IG"/>
    <property type="match status" value="1"/>
</dbReference>
<keyword evidence="3" id="KW-0393">Immunoglobulin domain</keyword>
<keyword evidence="7" id="KW-1185">Reference proteome</keyword>
<dbReference type="GO" id="GO:0007156">
    <property type="term" value="P:homophilic cell adhesion via plasma membrane adhesion molecules"/>
    <property type="evidence" value="ECO:0007669"/>
    <property type="project" value="TreeGrafter"/>
</dbReference>
<sequence length="575" mass="63172">MKESQIDEIPGSGLTIPEERRRELLGVTSEDEISESISELPSFAGSKPRRKTESTRDDDAASGMYSRDALRKSSTTRTETTTVQEKTQLRKTVKQNDNGEVDFKTLVKLKKVKKSAGAGKEADGEEKAFPLDRNESTSSLFSNESRSRKGSIAGLKDDKSQAPNPFAQLKKTGGLEKSDSTASIKKFELKKTSANKVEEQESGFKVQLKKVVKKESSEVKTSLKERNGTDSGIDTTAFKLEKRERTKLQTYERTESQSSDDADKPKRVSIAVDEANRVTSSDFLRHPSIDVQLTLQTDSITKCVPPNQAKTEPKKSPEPAAAAPADPKAALKGRQVGKKPSIAPKEEPKNLLTQVQLKKVVKGKKEEAAEADPFKLRKVSSGIRPPGGDDDSQSESESRRGSIFGEMRRGSRAPQDGREARRRSSIDMRRESVQEIMDKVSTPLVPSGASGSAPKIVEVPENVTVVENETAILTCKVTGSPAPTFKWFKGNREVINGGRFKHITDGEAGTVSLAMLKCRSQDDGPYTLTVENANGTDTAVVKLLVTAEDGLDFRSMLKHRYENKRIEYIPVHGRC</sequence>
<dbReference type="SMART" id="SM00408">
    <property type="entry name" value="IGc2"/>
    <property type="match status" value="1"/>
</dbReference>
<dbReference type="InterPro" id="IPR007110">
    <property type="entry name" value="Ig-like_dom"/>
</dbReference>
<evidence type="ECO:0000313" key="6">
    <source>
        <dbReference type="EMBL" id="CAD6199006.1"/>
    </source>
</evidence>
<dbReference type="InterPro" id="IPR003598">
    <property type="entry name" value="Ig_sub2"/>
</dbReference>
<feature type="region of interest" description="Disordered" evidence="4">
    <location>
        <begin position="1"/>
        <end position="20"/>
    </location>
</feature>
<evidence type="ECO:0000256" key="2">
    <source>
        <dbReference type="ARBA" id="ARBA00023157"/>
    </source>
</evidence>
<dbReference type="FunFam" id="2.60.40.10:FF:000440">
    <property type="entry name" value="Bent, isoform C"/>
    <property type="match status" value="1"/>
</dbReference>
<feature type="compositionally biased region" description="Basic and acidic residues" evidence="4">
    <location>
        <begin position="415"/>
        <end position="429"/>
    </location>
</feature>
<protein>
    <recommendedName>
        <fullName evidence="5">Ig-like domain-containing protein</fullName>
    </recommendedName>
</protein>
<dbReference type="InterPro" id="IPR013098">
    <property type="entry name" value="Ig_I-set"/>
</dbReference>
<feature type="compositionally biased region" description="Basic and acidic residues" evidence="4">
    <location>
        <begin position="215"/>
        <end position="228"/>
    </location>
</feature>
<dbReference type="SUPFAM" id="SSF48726">
    <property type="entry name" value="Immunoglobulin"/>
    <property type="match status" value="1"/>
</dbReference>
<dbReference type="PANTHER" id="PTHR45080">
    <property type="entry name" value="CONTACTIN 5"/>
    <property type="match status" value="1"/>
</dbReference>
<feature type="region of interest" description="Disordered" evidence="4">
    <location>
        <begin position="215"/>
        <end position="268"/>
    </location>
</feature>
<dbReference type="PANTHER" id="PTHR45080:SF8">
    <property type="entry name" value="IG-LIKE DOMAIN-CONTAINING PROTEIN"/>
    <property type="match status" value="1"/>
</dbReference>
<keyword evidence="1" id="KW-0732">Signal</keyword>
<gene>
    <name evidence="6" type="ORF">CAUJ_LOCUS14911</name>
</gene>
<feature type="compositionally biased region" description="Basic and acidic residues" evidence="4">
    <location>
        <begin position="363"/>
        <end position="375"/>
    </location>
</feature>